<organism evidence="2">
    <name type="scientific">Oryza nivara</name>
    <name type="common">Indian wild rice</name>
    <name type="synonym">Oryza sativa f. spontanea</name>
    <dbReference type="NCBI Taxonomy" id="4536"/>
    <lineage>
        <taxon>Eukaryota</taxon>
        <taxon>Viridiplantae</taxon>
        <taxon>Streptophyta</taxon>
        <taxon>Embryophyta</taxon>
        <taxon>Tracheophyta</taxon>
        <taxon>Spermatophyta</taxon>
        <taxon>Magnoliopsida</taxon>
        <taxon>Liliopsida</taxon>
        <taxon>Poales</taxon>
        <taxon>Poaceae</taxon>
        <taxon>BOP clade</taxon>
        <taxon>Oryzoideae</taxon>
        <taxon>Oryzeae</taxon>
        <taxon>Oryzinae</taxon>
        <taxon>Oryza</taxon>
    </lineage>
</organism>
<dbReference type="Gramene" id="ONIVA09G13570.1">
    <property type="protein sequence ID" value="ONIVA09G13570.1"/>
    <property type="gene ID" value="ONIVA09G13570"/>
</dbReference>
<sequence length="192" mass="21559">MAYSENSRPPIRHPETPPPPLLIAPPPIAAGRRCILLLISFPCQAPRQPSPPHHRLLSIPFRRHRCTIQATPPVPHRTSSRAPDPGRTSADAASCPSLFWAPLGRHARAERRHCRRHDDDDILLSEMLQSTTPDGLLLPDLAVEERARRRQPFIHRHPQFCLFSGKEAIKLTGDTHKLSIPAKYAIGRPKNV</sequence>
<evidence type="ECO:0000313" key="2">
    <source>
        <dbReference type="EnsemblPlants" id="ONIVA09G13570.1"/>
    </source>
</evidence>
<reference evidence="2" key="1">
    <citation type="submission" date="2015-04" db="UniProtKB">
        <authorList>
            <consortium name="EnsemblPlants"/>
        </authorList>
    </citation>
    <scope>IDENTIFICATION</scope>
    <source>
        <strain evidence="2">SL10</strain>
    </source>
</reference>
<evidence type="ECO:0000313" key="3">
    <source>
        <dbReference type="Proteomes" id="UP000006591"/>
    </source>
</evidence>
<name>A0A0E0IKX0_ORYNI</name>
<dbReference type="AlphaFoldDB" id="A0A0E0IKX0"/>
<feature type="region of interest" description="Disordered" evidence="1">
    <location>
        <begin position="1"/>
        <end position="24"/>
    </location>
</feature>
<evidence type="ECO:0000256" key="1">
    <source>
        <dbReference type="SAM" id="MobiDB-lite"/>
    </source>
</evidence>
<dbReference type="Proteomes" id="UP000006591">
    <property type="component" value="Chromosome 9"/>
</dbReference>
<reference evidence="2" key="2">
    <citation type="submission" date="2018-04" db="EMBL/GenBank/DDBJ databases">
        <title>OnivRS2 (Oryza nivara Reference Sequence Version 2).</title>
        <authorList>
            <person name="Zhang J."/>
            <person name="Kudrna D."/>
            <person name="Lee S."/>
            <person name="Talag J."/>
            <person name="Rajasekar S."/>
            <person name="Welchert J."/>
            <person name="Hsing Y.-I."/>
            <person name="Wing R.A."/>
        </authorList>
    </citation>
    <scope>NUCLEOTIDE SEQUENCE [LARGE SCALE GENOMIC DNA]</scope>
    <source>
        <strain evidence="2">SL10</strain>
    </source>
</reference>
<protein>
    <submittedName>
        <fullName evidence="2">Uncharacterized protein</fullName>
    </submittedName>
</protein>
<accession>A0A0E0IKX0</accession>
<keyword evidence="3" id="KW-1185">Reference proteome</keyword>
<proteinExistence type="predicted"/>
<dbReference type="EnsemblPlants" id="ONIVA09G13570.1">
    <property type="protein sequence ID" value="ONIVA09G13570.1"/>
    <property type="gene ID" value="ONIVA09G13570"/>
</dbReference>
<dbReference type="HOGENOM" id="CLU_1417226_0_0_1"/>
<feature type="region of interest" description="Disordered" evidence="1">
    <location>
        <begin position="69"/>
        <end position="92"/>
    </location>
</feature>